<keyword evidence="2" id="KW-1185">Reference proteome</keyword>
<protein>
    <recommendedName>
        <fullName evidence="3">DUF4760 domain-containing protein</fullName>
    </recommendedName>
</protein>
<dbReference type="Proteomes" id="UP000509418">
    <property type="component" value="Chromosome"/>
</dbReference>
<evidence type="ECO:0000313" key="1">
    <source>
        <dbReference type="EMBL" id="QKZ18842.1"/>
    </source>
</evidence>
<evidence type="ECO:0000313" key="2">
    <source>
        <dbReference type="Proteomes" id="UP000509418"/>
    </source>
</evidence>
<accession>A0A7H8T742</accession>
<dbReference type="RefSeq" id="WP_176575589.1">
    <property type="nucleotide sequence ID" value="NZ_CBDRGH010000053.1"/>
</dbReference>
<name>A0A7H8T742_STRCX</name>
<proteinExistence type="predicted"/>
<dbReference type="EMBL" id="CP056041">
    <property type="protein sequence ID" value="QKZ18842.1"/>
    <property type="molecule type" value="Genomic_DNA"/>
</dbReference>
<organism evidence="1 2">
    <name type="scientific">Streptomyces chartreusis</name>
    <dbReference type="NCBI Taxonomy" id="1969"/>
    <lineage>
        <taxon>Bacteria</taxon>
        <taxon>Bacillati</taxon>
        <taxon>Actinomycetota</taxon>
        <taxon>Actinomycetes</taxon>
        <taxon>Kitasatosporales</taxon>
        <taxon>Streptomycetaceae</taxon>
        <taxon>Streptomyces</taxon>
    </lineage>
</organism>
<reference evidence="1 2" key="1">
    <citation type="submission" date="2020-06" db="EMBL/GenBank/DDBJ databases">
        <title>Genome mining for natural products.</title>
        <authorList>
            <person name="Zhang B."/>
            <person name="Shi J."/>
            <person name="Ge H."/>
        </authorList>
    </citation>
    <scope>NUCLEOTIDE SEQUENCE [LARGE SCALE GENOMIC DNA]</scope>
    <source>
        <strain evidence="1 2">NA02069</strain>
    </source>
</reference>
<evidence type="ECO:0008006" key="3">
    <source>
        <dbReference type="Google" id="ProtNLM"/>
    </source>
</evidence>
<sequence>MISMDQGWAVIIAAAAAGFFGIAGAFAGFVFARHQPIDQAAVEHDLWLRGQRQTAYIDAFNAIDAAVTELENLRKEWDERFERSMMDGGAESFGPYVRQLLIHSRKIAGNPAERAVLLGPFSLCDALQHFETAYMAMDGYLARQAEDPARERDWTEWDPVWRGVLKAREALFHTAQSVLWEPPGLARGGSVAFRRRRR</sequence>
<gene>
    <name evidence="1" type="ORF">HUT05_16615</name>
</gene>
<dbReference type="AlphaFoldDB" id="A0A7H8T742"/>